<keyword evidence="1" id="KW-0560">Oxidoreductase</keyword>
<evidence type="ECO:0000256" key="1">
    <source>
        <dbReference type="ARBA" id="ARBA00023002"/>
    </source>
</evidence>
<keyword evidence="7" id="KW-1185">Reference proteome</keyword>
<evidence type="ECO:0000256" key="3">
    <source>
        <dbReference type="ARBA" id="ARBA00048615"/>
    </source>
</evidence>
<dbReference type="Gene3D" id="3.40.50.720">
    <property type="entry name" value="NAD(P)-binding Rossmann-like Domain"/>
    <property type="match status" value="1"/>
</dbReference>
<dbReference type="RefSeq" id="WP_249280551.1">
    <property type="nucleotide sequence ID" value="NZ_JACRSS010000003.1"/>
</dbReference>
<dbReference type="InterPro" id="IPR013131">
    <property type="entry name" value="Mannitol_DH_N"/>
</dbReference>
<evidence type="ECO:0000313" key="6">
    <source>
        <dbReference type="EMBL" id="MBC8538906.1"/>
    </source>
</evidence>
<name>A0A926DIN5_9FIRM</name>
<proteinExistence type="predicted"/>
<dbReference type="Gene3D" id="1.10.1040.10">
    <property type="entry name" value="N-(1-d-carboxylethyl)-l-norvaline Dehydrogenase, domain 2"/>
    <property type="match status" value="1"/>
</dbReference>
<comment type="catalytic activity">
    <reaction evidence="3">
        <text>D-mannitol 1-phosphate + NAD(+) = beta-D-fructose 6-phosphate + NADH + H(+)</text>
        <dbReference type="Rhea" id="RHEA:19661"/>
        <dbReference type="ChEBI" id="CHEBI:15378"/>
        <dbReference type="ChEBI" id="CHEBI:57540"/>
        <dbReference type="ChEBI" id="CHEBI:57634"/>
        <dbReference type="ChEBI" id="CHEBI:57945"/>
        <dbReference type="ChEBI" id="CHEBI:61381"/>
        <dbReference type="EC" id="1.1.1.17"/>
    </reaction>
</comment>
<dbReference type="Pfam" id="PF08125">
    <property type="entry name" value="Mannitol_dh_C"/>
    <property type="match status" value="1"/>
</dbReference>
<reference evidence="6" key="1">
    <citation type="submission" date="2020-08" db="EMBL/GenBank/DDBJ databases">
        <title>Genome public.</title>
        <authorList>
            <person name="Liu C."/>
            <person name="Sun Q."/>
        </authorList>
    </citation>
    <scope>NUCLEOTIDE SEQUENCE</scope>
    <source>
        <strain evidence="6">NSJ-63</strain>
    </source>
</reference>
<feature type="domain" description="Mannitol dehydrogenase C-terminal" evidence="5">
    <location>
        <begin position="211"/>
        <end position="348"/>
    </location>
</feature>
<evidence type="ECO:0000256" key="2">
    <source>
        <dbReference type="ARBA" id="ARBA00023027"/>
    </source>
</evidence>
<dbReference type="GO" id="GO:0005829">
    <property type="term" value="C:cytosol"/>
    <property type="evidence" value="ECO:0007669"/>
    <property type="project" value="TreeGrafter"/>
</dbReference>
<dbReference type="AlphaFoldDB" id="A0A926DIN5"/>
<dbReference type="InterPro" id="IPR013328">
    <property type="entry name" value="6PGD_dom2"/>
</dbReference>
<evidence type="ECO:0000313" key="7">
    <source>
        <dbReference type="Proteomes" id="UP000617951"/>
    </source>
</evidence>
<dbReference type="PANTHER" id="PTHR30524">
    <property type="entry name" value="MANNITOL-1-PHOSPHATE 5-DEHYDROGENASE"/>
    <property type="match status" value="1"/>
</dbReference>
<dbReference type="GO" id="GO:0008926">
    <property type="term" value="F:mannitol-1-phosphate 5-dehydrogenase activity"/>
    <property type="evidence" value="ECO:0007669"/>
    <property type="project" value="UniProtKB-EC"/>
</dbReference>
<evidence type="ECO:0000259" key="4">
    <source>
        <dbReference type="Pfam" id="PF01232"/>
    </source>
</evidence>
<comment type="caution">
    <text evidence="6">The sequence shown here is derived from an EMBL/GenBank/DDBJ whole genome shotgun (WGS) entry which is preliminary data.</text>
</comment>
<dbReference type="GO" id="GO:0019592">
    <property type="term" value="P:mannitol catabolic process"/>
    <property type="evidence" value="ECO:0007669"/>
    <property type="project" value="TreeGrafter"/>
</dbReference>
<keyword evidence="2" id="KW-0520">NAD</keyword>
<sequence>MRNVLIVGAGKLGKGFIGEVFDAAKNWKVSFLDKDPRVIENLKKPEGYKVMCCREDRTDHRVITDYEAFLVDDGYSVADAAIHADVIMMPLYPEDFDDAAPYLGKIFQRRAKENPAQKLDIICNTNKNHLMEHIEEMFYRGMENEETIAWFKDNVALRDSIIRRSTIADTNYSTDIRTSVVASLLIQPPLYNDLSDVEWMELKDNILLLKDLKLYTINSTHATCAYAGYLKGYTTVEDSIADPEISQLFDDVMEESSFGLTHEFPITKEDIFDMCRCLKIQTKDAIYDQLLRVCWDPARKLSRNDRLTGNAMYCYEHGLDPVHIMITMANAFAYDDPRDPVAMDIQKKIKEQGIEKTVSEICSLPIDHHITQCVAENYRKLMANRK</sequence>
<feature type="domain" description="Mannitol dehydrogenase N-terminal" evidence="4">
    <location>
        <begin position="3"/>
        <end position="165"/>
    </location>
</feature>
<gene>
    <name evidence="6" type="ORF">H8693_08150</name>
</gene>
<protein>
    <submittedName>
        <fullName evidence="6">Mannitol dehydrogenase</fullName>
    </submittedName>
</protein>
<dbReference type="Pfam" id="PF01232">
    <property type="entry name" value="Mannitol_dh"/>
    <property type="match status" value="1"/>
</dbReference>
<dbReference type="InterPro" id="IPR013118">
    <property type="entry name" value="Mannitol_DH_C"/>
</dbReference>
<dbReference type="InterPro" id="IPR008927">
    <property type="entry name" value="6-PGluconate_DH-like_C_sf"/>
</dbReference>
<evidence type="ECO:0000259" key="5">
    <source>
        <dbReference type="Pfam" id="PF08125"/>
    </source>
</evidence>
<accession>A0A926DIN5</accession>
<dbReference type="Proteomes" id="UP000617951">
    <property type="component" value="Unassembled WGS sequence"/>
</dbReference>
<dbReference type="EMBL" id="JACRSS010000003">
    <property type="protein sequence ID" value="MBC8538906.1"/>
    <property type="molecule type" value="Genomic_DNA"/>
</dbReference>
<dbReference type="SUPFAM" id="SSF48179">
    <property type="entry name" value="6-phosphogluconate dehydrogenase C-terminal domain-like"/>
    <property type="match status" value="1"/>
</dbReference>
<dbReference type="PANTHER" id="PTHR30524:SF0">
    <property type="entry name" value="ALTRONATE OXIDOREDUCTASE-RELATED"/>
    <property type="match status" value="1"/>
</dbReference>
<organism evidence="6 7">
    <name type="scientific">Guopingia tenuis</name>
    <dbReference type="NCBI Taxonomy" id="2763656"/>
    <lineage>
        <taxon>Bacteria</taxon>
        <taxon>Bacillati</taxon>
        <taxon>Bacillota</taxon>
        <taxon>Clostridia</taxon>
        <taxon>Christensenellales</taxon>
        <taxon>Christensenellaceae</taxon>
        <taxon>Guopingia</taxon>
    </lineage>
</organism>